<keyword evidence="2" id="KW-1185">Reference proteome</keyword>
<dbReference type="EMBL" id="JAOTIF010000024">
    <property type="protein sequence ID" value="MCU7551861.1"/>
    <property type="molecule type" value="Genomic_DNA"/>
</dbReference>
<evidence type="ECO:0000313" key="2">
    <source>
        <dbReference type="Proteomes" id="UP001155483"/>
    </source>
</evidence>
<comment type="caution">
    <text evidence="1">The sequence shown here is derived from an EMBL/GenBank/DDBJ whole genome shotgun (WGS) entry which is preliminary data.</text>
</comment>
<dbReference type="RefSeq" id="WP_279299299.1">
    <property type="nucleotide sequence ID" value="NZ_JAOTIF010000024.1"/>
</dbReference>
<organism evidence="1 2">
    <name type="scientific">Paraflavisolibacter caeni</name>
    <dbReference type="NCBI Taxonomy" id="2982496"/>
    <lineage>
        <taxon>Bacteria</taxon>
        <taxon>Pseudomonadati</taxon>
        <taxon>Bacteroidota</taxon>
        <taxon>Chitinophagia</taxon>
        <taxon>Chitinophagales</taxon>
        <taxon>Chitinophagaceae</taxon>
        <taxon>Paraflavisolibacter</taxon>
    </lineage>
</organism>
<sequence length="144" mass="16593">MKLLERLSPVERGALLKFPAYISLLAAQKEGRLDDVEKKSAIGLSHIRTYAGDPLLTDFFKEAERVFVKNIEQLDQDLPKERHEREDAIKNELTNLEKIVVKLGKEYASTMFHSMKLFKDHVSQAHHNVLVDFIFPMPIKGLTY</sequence>
<dbReference type="Proteomes" id="UP001155483">
    <property type="component" value="Unassembled WGS sequence"/>
</dbReference>
<reference evidence="1" key="1">
    <citation type="submission" date="2022-09" db="EMBL/GenBank/DDBJ databases">
        <authorList>
            <person name="Yuan C."/>
            <person name="Ke Z."/>
        </authorList>
    </citation>
    <scope>NUCLEOTIDE SEQUENCE</scope>
    <source>
        <strain evidence="1">LB-8</strain>
    </source>
</reference>
<name>A0A9X2XYS4_9BACT</name>
<accession>A0A9X2XYS4</accession>
<reference evidence="1" key="2">
    <citation type="submission" date="2023-04" db="EMBL/GenBank/DDBJ databases">
        <title>Paracnuella aquatica gen. nov., sp. nov., a member of the family Chitinophagaceae isolated from a hot spring.</title>
        <authorList>
            <person name="Wang C."/>
        </authorList>
    </citation>
    <scope>NUCLEOTIDE SEQUENCE</scope>
    <source>
        <strain evidence="1">LB-8</strain>
    </source>
</reference>
<evidence type="ECO:0000313" key="1">
    <source>
        <dbReference type="EMBL" id="MCU7551861.1"/>
    </source>
</evidence>
<dbReference type="AlphaFoldDB" id="A0A9X2XYS4"/>
<gene>
    <name evidence="1" type="ORF">OCK74_22265</name>
</gene>
<protein>
    <submittedName>
        <fullName evidence="1">Uncharacterized protein</fullName>
    </submittedName>
</protein>
<proteinExistence type="predicted"/>